<evidence type="ECO:0000256" key="2">
    <source>
        <dbReference type="ARBA" id="ARBA00034247"/>
    </source>
</evidence>
<feature type="domain" description="GGDEF" evidence="4">
    <location>
        <begin position="257"/>
        <end position="389"/>
    </location>
</feature>
<keyword evidence="3" id="KW-0812">Transmembrane</keyword>
<keyword evidence="5" id="KW-0548">Nucleotidyltransferase</keyword>
<dbReference type="CDD" id="cd01949">
    <property type="entry name" value="GGDEF"/>
    <property type="match status" value="1"/>
</dbReference>
<dbReference type="PROSITE" id="PS50887">
    <property type="entry name" value="GGDEF"/>
    <property type="match status" value="1"/>
</dbReference>
<feature type="transmembrane region" description="Helical" evidence="3">
    <location>
        <begin position="127"/>
        <end position="145"/>
    </location>
</feature>
<organism evidence="5 6">
    <name type="scientific">Roseibium algae</name>
    <dbReference type="NCBI Taxonomy" id="3123038"/>
    <lineage>
        <taxon>Bacteria</taxon>
        <taxon>Pseudomonadati</taxon>
        <taxon>Pseudomonadota</taxon>
        <taxon>Alphaproteobacteria</taxon>
        <taxon>Hyphomicrobiales</taxon>
        <taxon>Stappiaceae</taxon>
        <taxon>Roseibium</taxon>
    </lineage>
</organism>
<dbReference type="RefSeq" id="WP_340273743.1">
    <property type="nucleotide sequence ID" value="NZ_JBAKIA010000004.1"/>
</dbReference>
<feature type="transmembrane region" description="Helical" evidence="3">
    <location>
        <begin position="157"/>
        <end position="177"/>
    </location>
</feature>
<feature type="transmembrane region" description="Helical" evidence="3">
    <location>
        <begin position="197"/>
        <end position="216"/>
    </location>
</feature>
<dbReference type="Pfam" id="PF00990">
    <property type="entry name" value="GGDEF"/>
    <property type="match status" value="1"/>
</dbReference>
<keyword evidence="6" id="KW-1185">Reference proteome</keyword>
<dbReference type="NCBIfam" id="TIGR00254">
    <property type="entry name" value="GGDEF"/>
    <property type="match status" value="1"/>
</dbReference>
<keyword evidence="3" id="KW-0472">Membrane</keyword>
<evidence type="ECO:0000313" key="5">
    <source>
        <dbReference type="EMBL" id="MEJ8474034.1"/>
    </source>
</evidence>
<keyword evidence="3" id="KW-1133">Transmembrane helix</keyword>
<dbReference type="SMART" id="SM00267">
    <property type="entry name" value="GGDEF"/>
    <property type="match status" value="1"/>
</dbReference>
<dbReference type="InterPro" id="IPR029787">
    <property type="entry name" value="Nucleotide_cyclase"/>
</dbReference>
<dbReference type="InterPro" id="IPR043128">
    <property type="entry name" value="Rev_trsase/Diguanyl_cyclase"/>
</dbReference>
<comment type="catalytic activity">
    <reaction evidence="2">
        <text>2 GTP = 3',3'-c-di-GMP + 2 diphosphate</text>
        <dbReference type="Rhea" id="RHEA:24898"/>
        <dbReference type="ChEBI" id="CHEBI:33019"/>
        <dbReference type="ChEBI" id="CHEBI:37565"/>
        <dbReference type="ChEBI" id="CHEBI:58805"/>
        <dbReference type="EC" id="2.7.7.65"/>
    </reaction>
</comment>
<feature type="transmembrane region" description="Helical" evidence="3">
    <location>
        <begin position="67"/>
        <end position="91"/>
    </location>
</feature>
<feature type="transmembrane region" description="Helical" evidence="3">
    <location>
        <begin position="6"/>
        <end position="29"/>
    </location>
</feature>
<dbReference type="PANTHER" id="PTHR45138">
    <property type="entry name" value="REGULATORY COMPONENTS OF SENSORY TRANSDUCTION SYSTEM"/>
    <property type="match status" value="1"/>
</dbReference>
<gene>
    <name evidence="5" type="ORF">V6575_08030</name>
</gene>
<accession>A0ABU8TIP2</accession>
<dbReference type="Gene3D" id="3.30.70.270">
    <property type="match status" value="1"/>
</dbReference>
<dbReference type="PANTHER" id="PTHR45138:SF9">
    <property type="entry name" value="DIGUANYLATE CYCLASE DGCM-RELATED"/>
    <property type="match status" value="1"/>
</dbReference>
<dbReference type="SUPFAM" id="SSF55073">
    <property type="entry name" value="Nucleotide cyclase"/>
    <property type="match status" value="1"/>
</dbReference>
<feature type="transmembrane region" description="Helical" evidence="3">
    <location>
        <begin position="98"/>
        <end position="115"/>
    </location>
</feature>
<proteinExistence type="predicted"/>
<evidence type="ECO:0000313" key="6">
    <source>
        <dbReference type="Proteomes" id="UP001385499"/>
    </source>
</evidence>
<sequence>MQLDTQTLFTVAMITYFSGALLLGTLSAAFTTFPSHVRQSWTLWALAMAMSGTCVILVGLRSTIPDLISIGLANGLLMFSLGLRVIAIGLLYNQGASYRWLPFLLVFGWVVLYQFPWFRDYLLMRALYVNLFCILAMALCIHVCWNKGKLAKVSSIFLISVFGIDILIRLASLWFYITNMYPSLKSAFNSPEITTLIIALVFAIFLKIVGLCIAAYEQMTGQYRNLSLQDPMTGLPVRHAFTQASQSELKLMRGQSKPYALAVFEIDHLPDIRRRFGHSMGDALLKLLARLCSETIGGRSKVGCLRHGQFALFLPEMTQVEARALVKRISRSLTTESSKASGSRLAVTASIGIFSGTADVPIERAVEITDQCLARAKSQGGNNIITNQEPKTAALNLAPLQATSALKRHKTA</sequence>
<name>A0ABU8TIP2_9HYPH</name>
<feature type="transmembrane region" description="Helical" evidence="3">
    <location>
        <begin position="41"/>
        <end position="61"/>
    </location>
</feature>
<keyword evidence="5" id="KW-0808">Transferase</keyword>
<dbReference type="InterPro" id="IPR050469">
    <property type="entry name" value="Diguanylate_Cyclase"/>
</dbReference>
<reference evidence="5 6" key="1">
    <citation type="submission" date="2024-02" db="EMBL/GenBank/DDBJ databases">
        <title>Roseibium algae sp. nov., isolated from marine alga (Grateloupia sp.), showing potential in myo-inositol conversion.</title>
        <authorList>
            <person name="Wang Y."/>
        </authorList>
    </citation>
    <scope>NUCLEOTIDE SEQUENCE [LARGE SCALE GENOMIC DNA]</scope>
    <source>
        <strain evidence="5 6">H3510</strain>
    </source>
</reference>
<protein>
    <recommendedName>
        <fullName evidence="1">diguanylate cyclase</fullName>
        <ecNumber evidence="1">2.7.7.65</ecNumber>
    </recommendedName>
</protein>
<evidence type="ECO:0000256" key="3">
    <source>
        <dbReference type="SAM" id="Phobius"/>
    </source>
</evidence>
<dbReference type="InterPro" id="IPR000160">
    <property type="entry name" value="GGDEF_dom"/>
</dbReference>
<dbReference type="Proteomes" id="UP001385499">
    <property type="component" value="Unassembled WGS sequence"/>
</dbReference>
<dbReference type="EC" id="2.7.7.65" evidence="1"/>
<dbReference type="GO" id="GO:0052621">
    <property type="term" value="F:diguanylate cyclase activity"/>
    <property type="evidence" value="ECO:0007669"/>
    <property type="project" value="UniProtKB-EC"/>
</dbReference>
<evidence type="ECO:0000256" key="1">
    <source>
        <dbReference type="ARBA" id="ARBA00012528"/>
    </source>
</evidence>
<comment type="caution">
    <text evidence="5">The sequence shown here is derived from an EMBL/GenBank/DDBJ whole genome shotgun (WGS) entry which is preliminary data.</text>
</comment>
<evidence type="ECO:0000259" key="4">
    <source>
        <dbReference type="PROSITE" id="PS50887"/>
    </source>
</evidence>
<dbReference type="EMBL" id="JBAKIA010000004">
    <property type="protein sequence ID" value="MEJ8474034.1"/>
    <property type="molecule type" value="Genomic_DNA"/>
</dbReference>